<evidence type="ECO:0000256" key="2">
    <source>
        <dbReference type="ARBA" id="ARBA00022670"/>
    </source>
</evidence>
<evidence type="ECO:0000256" key="10">
    <source>
        <dbReference type="SAM" id="SignalP"/>
    </source>
</evidence>
<feature type="region of interest" description="Disordered" evidence="9">
    <location>
        <begin position="208"/>
        <end position="227"/>
    </location>
</feature>
<evidence type="ECO:0000256" key="5">
    <source>
        <dbReference type="ARBA" id="ARBA00022801"/>
    </source>
</evidence>
<evidence type="ECO:0000259" key="11">
    <source>
        <dbReference type="Pfam" id="PF05572"/>
    </source>
</evidence>
<dbReference type="InParanoid" id="A0A4S2MSR0"/>
<gene>
    <name evidence="12" type="ORF">EX30DRAFT_382525</name>
</gene>
<dbReference type="Pfam" id="PF05572">
    <property type="entry name" value="Peptidase_M43"/>
    <property type="match status" value="1"/>
</dbReference>
<keyword evidence="5" id="KW-0378">Hydrolase</keyword>
<accession>A0A4S2MSR0</accession>
<evidence type="ECO:0000256" key="4">
    <source>
        <dbReference type="ARBA" id="ARBA00022729"/>
    </source>
</evidence>
<organism evidence="12 13">
    <name type="scientific">Ascodesmis nigricans</name>
    <dbReference type="NCBI Taxonomy" id="341454"/>
    <lineage>
        <taxon>Eukaryota</taxon>
        <taxon>Fungi</taxon>
        <taxon>Dikarya</taxon>
        <taxon>Ascomycota</taxon>
        <taxon>Pezizomycotina</taxon>
        <taxon>Pezizomycetes</taxon>
        <taxon>Pezizales</taxon>
        <taxon>Ascodesmidaceae</taxon>
        <taxon>Ascodesmis</taxon>
    </lineage>
</organism>
<comment type="similarity">
    <text evidence="1">Belongs to the peptidase M43B family.</text>
</comment>
<feature type="signal peptide" evidence="10">
    <location>
        <begin position="1"/>
        <end position="16"/>
    </location>
</feature>
<sequence length="272" mass="29413">MKFLIALASFVAAVAAGPRCSAPEPSEWLLKQSATFAKEAKANPSIASSMVAQAIVVPTYFHVVRAGTAVTQGNIPDSQLTAQLDAMNSHFSGSGISFRLMATTRTTNSNWYNDNNESAMKAALRQGGYDALNVYFYNLSGGTLGFCYFPVANPSASQLNLDGCSVLYTSVPGGTATNYNQGKTLTHEVGHYMGLYHTFQGGCSTTNDGVSDTPAQRTSTSGCPTTNPDTCPTMPGLDPIHNYMDYSYDSCMYEFTPQQITRMNQFYTNYRL</sequence>
<dbReference type="Proteomes" id="UP000298138">
    <property type="component" value="Unassembled WGS sequence"/>
</dbReference>
<dbReference type="InterPro" id="IPR008754">
    <property type="entry name" value="Peptidase_M43"/>
</dbReference>
<dbReference type="EMBL" id="ML220133">
    <property type="protein sequence ID" value="TGZ79207.1"/>
    <property type="molecule type" value="Genomic_DNA"/>
</dbReference>
<dbReference type="SUPFAM" id="SSF55486">
    <property type="entry name" value="Metalloproteases ('zincins'), catalytic domain"/>
    <property type="match status" value="1"/>
</dbReference>
<keyword evidence="7 12" id="KW-0482">Metalloprotease</keyword>
<keyword evidence="6" id="KW-0862">Zinc</keyword>
<keyword evidence="3" id="KW-0479">Metal-binding</keyword>
<evidence type="ECO:0000256" key="8">
    <source>
        <dbReference type="ARBA" id="ARBA00023157"/>
    </source>
</evidence>
<keyword evidence="4 10" id="KW-0732">Signal</keyword>
<dbReference type="GO" id="GO:0008237">
    <property type="term" value="F:metallopeptidase activity"/>
    <property type="evidence" value="ECO:0007669"/>
    <property type="project" value="UniProtKB-KW"/>
</dbReference>
<dbReference type="GO" id="GO:0046872">
    <property type="term" value="F:metal ion binding"/>
    <property type="evidence" value="ECO:0007669"/>
    <property type="project" value="UniProtKB-KW"/>
</dbReference>
<dbReference type="GO" id="GO:0006508">
    <property type="term" value="P:proteolysis"/>
    <property type="evidence" value="ECO:0007669"/>
    <property type="project" value="UniProtKB-KW"/>
</dbReference>
<feature type="domain" description="Peptidase M43 pregnancy-associated plasma-A" evidence="11">
    <location>
        <begin position="132"/>
        <end position="266"/>
    </location>
</feature>
<evidence type="ECO:0000313" key="12">
    <source>
        <dbReference type="EMBL" id="TGZ79207.1"/>
    </source>
</evidence>
<dbReference type="PANTHER" id="PTHR47466:SF1">
    <property type="entry name" value="METALLOPROTEASE MEP1 (AFU_ORTHOLOGUE AFUA_1G07730)-RELATED"/>
    <property type="match status" value="1"/>
</dbReference>
<evidence type="ECO:0000313" key="13">
    <source>
        <dbReference type="Proteomes" id="UP000298138"/>
    </source>
</evidence>
<dbReference type="InterPro" id="IPR024079">
    <property type="entry name" value="MetalloPept_cat_dom_sf"/>
</dbReference>
<keyword evidence="2 12" id="KW-0645">Protease</keyword>
<feature type="chain" id="PRO_5020423980" evidence="10">
    <location>
        <begin position="17"/>
        <end position="272"/>
    </location>
</feature>
<evidence type="ECO:0000256" key="7">
    <source>
        <dbReference type="ARBA" id="ARBA00023049"/>
    </source>
</evidence>
<dbReference type="STRING" id="341454.A0A4S2MSR0"/>
<evidence type="ECO:0000256" key="9">
    <source>
        <dbReference type="SAM" id="MobiDB-lite"/>
    </source>
</evidence>
<proteinExistence type="inferred from homology"/>
<keyword evidence="8" id="KW-1015">Disulfide bond</keyword>
<keyword evidence="13" id="KW-1185">Reference proteome</keyword>
<dbReference type="AlphaFoldDB" id="A0A4S2MSR0"/>
<evidence type="ECO:0000256" key="1">
    <source>
        <dbReference type="ARBA" id="ARBA00008721"/>
    </source>
</evidence>
<reference evidence="12 13" key="1">
    <citation type="submission" date="2019-04" db="EMBL/GenBank/DDBJ databases">
        <title>Comparative genomics and transcriptomics to analyze fruiting body development in filamentous ascomycetes.</title>
        <authorList>
            <consortium name="DOE Joint Genome Institute"/>
            <person name="Lutkenhaus R."/>
            <person name="Traeger S."/>
            <person name="Breuer J."/>
            <person name="Kuo A."/>
            <person name="Lipzen A."/>
            <person name="Pangilinan J."/>
            <person name="Dilworth D."/>
            <person name="Sandor L."/>
            <person name="Poggeler S."/>
            <person name="Barry K."/>
            <person name="Grigoriev I.V."/>
            <person name="Nowrousian M."/>
        </authorList>
    </citation>
    <scope>NUCLEOTIDE SEQUENCE [LARGE SCALE GENOMIC DNA]</scope>
    <source>
        <strain evidence="12 13">CBS 389.68</strain>
    </source>
</reference>
<name>A0A4S2MSR0_9PEZI</name>
<evidence type="ECO:0000256" key="3">
    <source>
        <dbReference type="ARBA" id="ARBA00022723"/>
    </source>
</evidence>
<evidence type="ECO:0000256" key="6">
    <source>
        <dbReference type="ARBA" id="ARBA00022833"/>
    </source>
</evidence>
<dbReference type="PANTHER" id="PTHR47466">
    <property type="match status" value="1"/>
</dbReference>
<protein>
    <submittedName>
        <fullName evidence="12">Extracellular metalloprotease</fullName>
    </submittedName>
</protein>
<dbReference type="OrthoDB" id="536211at2759"/>
<dbReference type="CDD" id="cd04275">
    <property type="entry name" value="ZnMc_pappalysin_like"/>
    <property type="match status" value="1"/>
</dbReference>
<dbReference type="Gene3D" id="3.40.390.10">
    <property type="entry name" value="Collagenase (Catalytic Domain)"/>
    <property type="match status" value="1"/>
</dbReference>